<accession>A0ABV9FEM2</accession>
<comment type="similarity">
    <text evidence="1">Belongs to the proline racemase family.</text>
</comment>
<dbReference type="EMBL" id="JBHSEP010000006">
    <property type="protein sequence ID" value="MFC4598629.1"/>
    <property type="molecule type" value="Genomic_DNA"/>
</dbReference>
<name>A0ABV9FEM2_9BACL</name>
<dbReference type="PANTHER" id="PTHR33442">
    <property type="entry name" value="TRANS-3-HYDROXY-L-PROLINE DEHYDRATASE"/>
    <property type="match status" value="1"/>
</dbReference>
<keyword evidence="3" id="KW-1185">Reference proteome</keyword>
<protein>
    <submittedName>
        <fullName evidence="2">Proline racemase family protein</fullName>
    </submittedName>
</protein>
<dbReference type="Proteomes" id="UP001596028">
    <property type="component" value="Unassembled WGS sequence"/>
</dbReference>
<evidence type="ECO:0000256" key="1">
    <source>
        <dbReference type="ARBA" id="ARBA00007529"/>
    </source>
</evidence>
<dbReference type="PIRSF" id="PIRSF029792">
    <property type="entry name" value="Pro_racemase"/>
    <property type="match status" value="1"/>
</dbReference>
<comment type="caution">
    <text evidence="2">The sequence shown here is derived from an EMBL/GenBank/DDBJ whole genome shotgun (WGS) entry which is preliminary data.</text>
</comment>
<dbReference type="RefSeq" id="WP_378095083.1">
    <property type="nucleotide sequence ID" value="NZ_JBHSEP010000006.1"/>
</dbReference>
<proteinExistence type="inferred from homology"/>
<evidence type="ECO:0000313" key="3">
    <source>
        <dbReference type="Proteomes" id="UP001596028"/>
    </source>
</evidence>
<sequence length="336" mass="35285">MEFSEWYAAIDVHAGGQPLRLLTGGLPPLSGTTQREKADDFRRRCDAVRRKLMAEPRGHYGMTGAVVTSPANEGSQLGLLFMNNEGMADVSGHGVIAAVTAWIETGQLRPEAAARGVRIDTPAGTVTAYAECDGAEVLSVSFDHVPSFVHAPDVPVELNGLSFTVDVVYSGAFFAVAEARSLGAVPLEASALPDLQSRGEGIKRAVEAELNLSDPLTGERAAVHGVVIAGRTELPTGPDYRCVTVFAGGQIDRSPGGAGACAHMAARFARGKLRIGDETTYEGIAGARAVVRAQQLLPCGKREGVVLRMTGSAFVTGLMNFVVDPADPLAEGFVLR</sequence>
<dbReference type="PANTHER" id="PTHR33442:SF1">
    <property type="entry name" value="TRANS-3-HYDROXY-L-PROLINE DEHYDRATASE"/>
    <property type="match status" value="1"/>
</dbReference>
<gene>
    <name evidence="2" type="ORF">ACFO3S_10320</name>
</gene>
<organism evidence="2 3">
    <name type="scientific">Cohnella hongkongensis</name>
    <dbReference type="NCBI Taxonomy" id="178337"/>
    <lineage>
        <taxon>Bacteria</taxon>
        <taxon>Bacillati</taxon>
        <taxon>Bacillota</taxon>
        <taxon>Bacilli</taxon>
        <taxon>Bacillales</taxon>
        <taxon>Paenibacillaceae</taxon>
        <taxon>Cohnella</taxon>
    </lineage>
</organism>
<evidence type="ECO:0000313" key="2">
    <source>
        <dbReference type="EMBL" id="MFC4598629.1"/>
    </source>
</evidence>
<dbReference type="Pfam" id="PF05544">
    <property type="entry name" value="Pro_racemase"/>
    <property type="match status" value="1"/>
</dbReference>
<dbReference type="SFLD" id="SFLDS00028">
    <property type="entry name" value="Proline_Racemase"/>
    <property type="match status" value="1"/>
</dbReference>
<dbReference type="Gene3D" id="3.10.310.10">
    <property type="entry name" value="Diaminopimelate Epimerase, Chain A, domain 1"/>
    <property type="match status" value="2"/>
</dbReference>
<reference evidence="3" key="1">
    <citation type="journal article" date="2019" name="Int. J. Syst. Evol. Microbiol.">
        <title>The Global Catalogue of Microorganisms (GCM) 10K type strain sequencing project: providing services to taxonomists for standard genome sequencing and annotation.</title>
        <authorList>
            <consortium name="The Broad Institute Genomics Platform"/>
            <consortium name="The Broad Institute Genome Sequencing Center for Infectious Disease"/>
            <person name="Wu L."/>
            <person name="Ma J."/>
        </authorList>
    </citation>
    <scope>NUCLEOTIDE SEQUENCE [LARGE SCALE GENOMIC DNA]</scope>
    <source>
        <strain evidence="3">CCUG 49571</strain>
    </source>
</reference>
<dbReference type="SUPFAM" id="SSF54506">
    <property type="entry name" value="Diaminopimelate epimerase-like"/>
    <property type="match status" value="1"/>
</dbReference>
<dbReference type="InterPro" id="IPR008794">
    <property type="entry name" value="Pro_racemase_fam"/>
</dbReference>